<organism evidence="1 2">
    <name type="scientific">Podospora appendiculata</name>
    <dbReference type="NCBI Taxonomy" id="314037"/>
    <lineage>
        <taxon>Eukaryota</taxon>
        <taxon>Fungi</taxon>
        <taxon>Dikarya</taxon>
        <taxon>Ascomycota</taxon>
        <taxon>Pezizomycotina</taxon>
        <taxon>Sordariomycetes</taxon>
        <taxon>Sordariomycetidae</taxon>
        <taxon>Sordariales</taxon>
        <taxon>Podosporaceae</taxon>
        <taxon>Podospora</taxon>
    </lineage>
</organism>
<accession>A0AAE0XDA5</accession>
<evidence type="ECO:0000313" key="2">
    <source>
        <dbReference type="Proteomes" id="UP001270362"/>
    </source>
</evidence>
<reference evidence="1" key="1">
    <citation type="journal article" date="2023" name="Mol. Phylogenet. Evol.">
        <title>Genome-scale phylogeny and comparative genomics of the fungal order Sordariales.</title>
        <authorList>
            <person name="Hensen N."/>
            <person name="Bonometti L."/>
            <person name="Westerberg I."/>
            <person name="Brannstrom I.O."/>
            <person name="Guillou S."/>
            <person name="Cros-Aarteil S."/>
            <person name="Calhoun S."/>
            <person name="Haridas S."/>
            <person name="Kuo A."/>
            <person name="Mondo S."/>
            <person name="Pangilinan J."/>
            <person name="Riley R."/>
            <person name="LaButti K."/>
            <person name="Andreopoulos B."/>
            <person name="Lipzen A."/>
            <person name="Chen C."/>
            <person name="Yan M."/>
            <person name="Daum C."/>
            <person name="Ng V."/>
            <person name="Clum A."/>
            <person name="Steindorff A."/>
            <person name="Ohm R.A."/>
            <person name="Martin F."/>
            <person name="Silar P."/>
            <person name="Natvig D.O."/>
            <person name="Lalanne C."/>
            <person name="Gautier V."/>
            <person name="Ament-Velasquez S.L."/>
            <person name="Kruys A."/>
            <person name="Hutchinson M.I."/>
            <person name="Powell A.J."/>
            <person name="Barry K."/>
            <person name="Miller A.N."/>
            <person name="Grigoriev I.V."/>
            <person name="Debuchy R."/>
            <person name="Gladieux P."/>
            <person name="Hiltunen Thoren M."/>
            <person name="Johannesson H."/>
        </authorList>
    </citation>
    <scope>NUCLEOTIDE SEQUENCE</scope>
    <source>
        <strain evidence="1">CBS 314.62</strain>
    </source>
</reference>
<protein>
    <recommendedName>
        <fullName evidence="3">FluG domain-containing protein</fullName>
    </recommendedName>
</protein>
<comment type="caution">
    <text evidence="1">The sequence shown here is derived from an EMBL/GenBank/DDBJ whole genome shotgun (WGS) entry which is preliminary data.</text>
</comment>
<evidence type="ECO:0000313" key="1">
    <source>
        <dbReference type="EMBL" id="KAK3690247.1"/>
    </source>
</evidence>
<dbReference type="PANTHER" id="PTHR37535:SF4">
    <property type="entry name" value="FLUG DOMAIN-CONTAINING PROTEIN"/>
    <property type="match status" value="1"/>
</dbReference>
<sequence length="767" mass="88187">MQRQHVRHYRLSTELAVLAAEFGRAGTPFSGVQTVRGDWSQPSTRYLTPLQIPYMSVPVLGGWFEKESGIQESVFFNLASIFGSPAQRRAAAQPGPVALDTQYQTLATSDTQAQTLNTIVMPARCQPQRRDRNADFVPRFTAKQRAAHDDQIAKQAKALTADQHAAFRKQLKMVHFLPPAYADATKINIVGILRKWKSYCTFGRFQDWRAAVKVATRETAVSFLEYLCQTYRITTWGTSWQYFRQYKQLTLYTSVTGRYMDTNDTKEIKKDVANVDTLLVLLTFNIRYDTGVLPWEGHRIQLPGCYLGLALTGARPAEFVDGETKTGKDEYTKEILSQIAATSLPCDEDEVPDKDSRLLESMILQELEGRGRPKALCYEDILLMIMCHPETGEDILAMYVKLAHHKGMDNKPRPTIFYFTLTRRLIFCFITVIVSLAVRDRAFAVSKFTSVREIFQAKNRGPVKCTALRWKEEWLKRPVFRQYDEPIAEGESDEGEPDEREYRPLPYHRLLYDMERQSLDAGEEKKIEPKAWRRGAANAADGGRYRIKGSEHEGRIRELTKLIATKEQQLKTAVQRDYRKHYFHNRPTWDMESDGQEEEEYVEPAIDLQIPERAQLAEILCNQPDNLSPAELLELRIQAAELMVILCGKRETARPDRIRRRAQAQVQANVTVKEESPGPDPFPLLMDRKQCPCCIGDKTLSQKERTFKYCRPAVMFDHFDRKHARELGGAKRMLCNHPKCKEEALEFKHLNHFKNHVESVHGIKLRA</sequence>
<gene>
    <name evidence="1" type="ORF">B0T22DRAFT_528879</name>
</gene>
<dbReference type="PANTHER" id="PTHR37535">
    <property type="entry name" value="FLUG DOMAIN PROTEIN"/>
    <property type="match status" value="1"/>
</dbReference>
<evidence type="ECO:0008006" key="3">
    <source>
        <dbReference type="Google" id="ProtNLM"/>
    </source>
</evidence>
<dbReference type="Proteomes" id="UP001270362">
    <property type="component" value="Unassembled WGS sequence"/>
</dbReference>
<proteinExistence type="predicted"/>
<dbReference type="AlphaFoldDB" id="A0AAE0XDA5"/>
<dbReference type="Pfam" id="PF11917">
    <property type="entry name" value="DUF3435"/>
    <property type="match status" value="1"/>
</dbReference>
<dbReference type="InterPro" id="IPR021842">
    <property type="entry name" value="DUF3435"/>
</dbReference>
<reference evidence="1" key="2">
    <citation type="submission" date="2023-06" db="EMBL/GenBank/DDBJ databases">
        <authorList>
            <consortium name="Lawrence Berkeley National Laboratory"/>
            <person name="Haridas S."/>
            <person name="Hensen N."/>
            <person name="Bonometti L."/>
            <person name="Westerberg I."/>
            <person name="Brannstrom I.O."/>
            <person name="Guillou S."/>
            <person name="Cros-Aarteil S."/>
            <person name="Calhoun S."/>
            <person name="Kuo A."/>
            <person name="Mondo S."/>
            <person name="Pangilinan J."/>
            <person name="Riley R."/>
            <person name="Labutti K."/>
            <person name="Andreopoulos B."/>
            <person name="Lipzen A."/>
            <person name="Chen C."/>
            <person name="Yanf M."/>
            <person name="Daum C."/>
            <person name="Ng V."/>
            <person name="Clum A."/>
            <person name="Steindorff A."/>
            <person name="Ohm R."/>
            <person name="Martin F."/>
            <person name="Silar P."/>
            <person name="Natvig D."/>
            <person name="Lalanne C."/>
            <person name="Gautier V."/>
            <person name="Ament-Velasquez S.L."/>
            <person name="Kruys A."/>
            <person name="Hutchinson M.I."/>
            <person name="Powell A.J."/>
            <person name="Barry K."/>
            <person name="Miller A.N."/>
            <person name="Grigoriev I.V."/>
            <person name="Debuchy R."/>
            <person name="Gladieux P."/>
            <person name="Thoren M.H."/>
            <person name="Johannesson H."/>
        </authorList>
    </citation>
    <scope>NUCLEOTIDE SEQUENCE</scope>
    <source>
        <strain evidence="1">CBS 314.62</strain>
    </source>
</reference>
<dbReference type="EMBL" id="JAULSO010000002">
    <property type="protein sequence ID" value="KAK3690247.1"/>
    <property type="molecule type" value="Genomic_DNA"/>
</dbReference>
<keyword evidence="2" id="KW-1185">Reference proteome</keyword>
<name>A0AAE0XDA5_9PEZI</name>